<evidence type="ECO:0000259" key="7">
    <source>
        <dbReference type="Pfam" id="PF08167"/>
    </source>
</evidence>
<dbReference type="PANTHER" id="PTHR34105">
    <property type="entry name" value="PROLINE-, GLUTAMIC ACID- AND LEUCINE-RICH PROTEIN 1"/>
    <property type="match status" value="1"/>
</dbReference>
<dbReference type="AlphaFoldDB" id="A0A0W0CP18"/>
<dbReference type="GO" id="GO:0006267">
    <property type="term" value="P:pre-replicative complex assembly involved in nuclear cell cycle DNA replication"/>
    <property type="evidence" value="ECO:0007669"/>
    <property type="project" value="EnsemblFungi"/>
</dbReference>
<evidence type="ECO:0000313" key="8">
    <source>
        <dbReference type="EMBL" id="KTB01301.1"/>
    </source>
</evidence>
<dbReference type="GO" id="GO:0005829">
    <property type="term" value="C:cytosol"/>
    <property type="evidence" value="ECO:0007669"/>
    <property type="project" value="EnsemblFungi"/>
</dbReference>
<feature type="compositionally biased region" description="Acidic residues" evidence="6">
    <location>
        <begin position="742"/>
        <end position="752"/>
    </location>
</feature>
<dbReference type="Proteomes" id="UP000054886">
    <property type="component" value="Unassembled WGS sequence"/>
</dbReference>
<evidence type="ECO:0000256" key="5">
    <source>
        <dbReference type="ARBA" id="ARBA00023242"/>
    </source>
</evidence>
<reference evidence="8 9" key="1">
    <citation type="submission" date="2015-10" db="EMBL/GenBank/DDBJ databases">
        <title>Draft genomes sequences of Candida glabrata isolates 1A, 1B, 2A, 2B, 3A and 3B.</title>
        <authorList>
            <person name="Haavelsrud O.E."/>
            <person name="Gaustad P."/>
        </authorList>
    </citation>
    <scope>NUCLEOTIDE SEQUENCE [LARGE SCALE GENOMIC DNA]</scope>
    <source>
        <strain evidence="8">910700640</strain>
    </source>
</reference>
<name>A0A0W0CP18_CANGB</name>
<accession>A0A0W0CP18</accession>
<dbReference type="VEuPathDB" id="FungiDB:CAGL0D02706g"/>
<proteinExistence type="inferred from homology"/>
<feature type="region of interest" description="Disordered" evidence="6">
    <location>
        <begin position="699"/>
        <end position="767"/>
    </location>
</feature>
<gene>
    <name evidence="8" type="ORF">AO440_000727</name>
</gene>
<dbReference type="GO" id="GO:0005654">
    <property type="term" value="C:nucleoplasm"/>
    <property type="evidence" value="ECO:0007669"/>
    <property type="project" value="EnsemblFungi"/>
</dbReference>
<protein>
    <recommendedName>
        <fullName evidence="4">Pre-rRNA-processing protein RIX1</fullName>
    </recommendedName>
</protein>
<dbReference type="GO" id="GO:0006364">
    <property type="term" value="P:rRNA processing"/>
    <property type="evidence" value="ECO:0007669"/>
    <property type="project" value="EnsemblFungi"/>
</dbReference>
<organism evidence="8 9">
    <name type="scientific">Candida glabrata</name>
    <name type="common">Yeast</name>
    <name type="synonym">Torulopsis glabrata</name>
    <dbReference type="NCBI Taxonomy" id="5478"/>
    <lineage>
        <taxon>Eukaryota</taxon>
        <taxon>Fungi</taxon>
        <taxon>Dikarya</taxon>
        <taxon>Ascomycota</taxon>
        <taxon>Saccharomycotina</taxon>
        <taxon>Saccharomycetes</taxon>
        <taxon>Saccharomycetales</taxon>
        <taxon>Saccharomycetaceae</taxon>
        <taxon>Nakaseomyces</taxon>
    </lineage>
</organism>
<feature type="domain" description="Pre-rRNA-processing protein RIX1 N-terminal" evidence="7">
    <location>
        <begin position="7"/>
        <end position="196"/>
    </location>
</feature>
<dbReference type="VEuPathDB" id="FungiDB:GVI51_D02651"/>
<evidence type="ECO:0000313" key="9">
    <source>
        <dbReference type="Proteomes" id="UP000054886"/>
    </source>
</evidence>
<comment type="subcellular location">
    <subcellularLocation>
        <location evidence="2">Nucleus</location>
    </subcellularLocation>
</comment>
<dbReference type="PANTHER" id="PTHR34105:SF1">
    <property type="entry name" value="PROLINE-, GLUTAMIC ACID- AND LEUCINE-RICH PROTEIN 1"/>
    <property type="match status" value="1"/>
</dbReference>
<dbReference type="GO" id="GO:0000027">
    <property type="term" value="P:ribosomal large subunit assembly"/>
    <property type="evidence" value="ECO:0007669"/>
    <property type="project" value="EnsemblFungi"/>
</dbReference>
<keyword evidence="5" id="KW-0539">Nucleus</keyword>
<sequence>MSKAIPVSVLADQLAESNGFQFHNILYHLKSSDYVDEKLLKSELSVLVVKIQKLLNSNSNYSIWKGCHAAVVICTYNPLVLMAYGGKLLDIVYQKLEIKVLQRSTNSLDAQGKQVLNSLVNAISVLMNLMRNKTGLSREFLVPKIKAIIPTLITLSQYEPELVLPILRSLIFKHTTTFKPFNAKFKVILTQFLTEGFDTLNEHTQKLVCDCYAYLHMVKTQTYQQQDEHSSHHKTFQDENWMNGMNAVLAEFKPLIELCGEILDFSQDEELTKLIGKMVPLAAESTSIFRSLTMDMNKSTTLYDIPKRIDVLSKMLMSFISVPTTYTIRIPLDKLNVTCSALLSITSKHIPIKRELRRDIELNATINDVFTKIQFAGIRLYSTMVSKFGNVCFSYLSDIFYALSLFIPFKEKSLNIDFEKCFALKREFMVVFDLVSKIIANVGHQLTDIDFLLQLIEIGLDLTEERSLIQNVFQQTNAKKEQELSKTKNKNKKDNKRGSLADLYVSGSQFTLACDLKTFDTLNKFFISIIANQKLATAQMTKLSRYAIFTAQTYKQNLGEVPTTFVELLRTLVIQPGNERVTILPIAVNIIKESSDDVFDILSHPRLPMSILHSIEKSTFDNGEDDEDDNPDFHANEKQQEYNDQPVERSEQKVVDFVLEEPVAVDVKTKETVQFKDGITTSEDQVDTKRPRDEEFIIEKSSSAKKFRTENQPETIPIGVSDETVYQETEKVTVNVDTSSNDNEDDEDDSDFEIPAIELSDDDDEDE</sequence>
<evidence type="ECO:0000256" key="2">
    <source>
        <dbReference type="ARBA" id="ARBA00004123"/>
    </source>
</evidence>
<dbReference type="VEuPathDB" id="FungiDB:GWK60_D02871"/>
<evidence type="ECO:0000256" key="1">
    <source>
        <dbReference type="ARBA" id="ARBA00003770"/>
    </source>
</evidence>
<evidence type="ECO:0000256" key="3">
    <source>
        <dbReference type="ARBA" id="ARBA00010511"/>
    </source>
</evidence>
<dbReference type="VEuPathDB" id="FungiDB:B1J91_D02706g"/>
<dbReference type="GO" id="GO:0003682">
    <property type="term" value="F:chromatin binding"/>
    <property type="evidence" value="ECO:0007669"/>
    <property type="project" value="EnsemblFungi"/>
</dbReference>
<feature type="compositionally biased region" description="Basic and acidic residues" evidence="6">
    <location>
        <begin position="631"/>
        <end position="650"/>
    </location>
</feature>
<feature type="region of interest" description="Disordered" evidence="6">
    <location>
        <begin position="619"/>
        <end position="650"/>
    </location>
</feature>
<evidence type="ECO:0000256" key="6">
    <source>
        <dbReference type="SAM" id="MobiDB-lite"/>
    </source>
</evidence>
<dbReference type="GO" id="GO:0120330">
    <property type="term" value="C:rixosome complex"/>
    <property type="evidence" value="ECO:0007669"/>
    <property type="project" value="EnsemblFungi"/>
</dbReference>
<dbReference type="Pfam" id="PF08167">
    <property type="entry name" value="RIX1"/>
    <property type="match status" value="1"/>
</dbReference>
<evidence type="ECO:0000256" key="4">
    <source>
        <dbReference type="ARBA" id="ARBA00021502"/>
    </source>
</evidence>
<dbReference type="EMBL" id="LLZZ01000131">
    <property type="protein sequence ID" value="KTB01301.1"/>
    <property type="molecule type" value="Genomic_DNA"/>
</dbReference>
<comment type="function">
    <text evidence="1">Component of the RIX1 complex required for processing of ITS2 sequences from 35S pre-rRNA and the nucleoplasmic transit of the pre-60S ribosomal subunits. Regulates pre-60S association of the critical remodeling factor MDN1.</text>
</comment>
<dbReference type="GO" id="GO:0030174">
    <property type="term" value="P:regulation of DNA-templated DNA replication initiation"/>
    <property type="evidence" value="ECO:0007669"/>
    <property type="project" value="EnsemblFungi"/>
</dbReference>
<dbReference type="InterPro" id="IPR012583">
    <property type="entry name" value="RIX1_N"/>
</dbReference>
<comment type="similarity">
    <text evidence="3">Belongs to the RIX1/PELP1 family.</text>
</comment>
<comment type="caution">
    <text evidence="8">The sequence shown here is derived from an EMBL/GenBank/DDBJ whole genome shotgun (WGS) entry which is preliminary data.</text>
</comment>